<comment type="caution">
    <text evidence="1">The sequence shown here is derived from an EMBL/GenBank/DDBJ whole genome shotgun (WGS) entry which is preliminary data.</text>
</comment>
<evidence type="ECO:0000313" key="1">
    <source>
        <dbReference type="EMBL" id="MBE8725695.1"/>
    </source>
</evidence>
<reference evidence="1 2" key="1">
    <citation type="submission" date="2018-07" db="EMBL/GenBank/DDBJ databases">
        <title>Genome assembly of strain KB82.</title>
        <authorList>
            <person name="Kukolya J."/>
            <person name="Horvath B."/>
            <person name="Nagy I."/>
            <person name="Toth A."/>
        </authorList>
    </citation>
    <scope>NUCLEOTIDE SEQUENCE [LARGE SCALE GENOMIC DNA]</scope>
    <source>
        <strain evidence="1 2">Kb82</strain>
    </source>
</reference>
<evidence type="ECO:0000313" key="2">
    <source>
        <dbReference type="Proteomes" id="UP000640614"/>
    </source>
</evidence>
<proteinExistence type="predicted"/>
<dbReference type="Proteomes" id="UP000640614">
    <property type="component" value="Unassembled WGS sequence"/>
</dbReference>
<organism evidence="1 2">
    <name type="scientific">Flavobacterium hungaricum</name>
    <dbReference type="NCBI Taxonomy" id="2082725"/>
    <lineage>
        <taxon>Bacteria</taxon>
        <taxon>Pseudomonadati</taxon>
        <taxon>Bacteroidota</taxon>
        <taxon>Flavobacteriia</taxon>
        <taxon>Flavobacteriales</taxon>
        <taxon>Flavobacteriaceae</taxon>
        <taxon>Flavobacterium</taxon>
    </lineage>
</organism>
<keyword evidence="2" id="KW-1185">Reference proteome</keyword>
<dbReference type="EMBL" id="PRDM01000002">
    <property type="protein sequence ID" value="MBE8725695.1"/>
    <property type="molecule type" value="Genomic_DNA"/>
</dbReference>
<sequence>MNYICYSDKKGNSVFFARFPFDCNETKYTNVLLLKSFFVTHSFVSEDDASKKNMLKLIDENCNTAIKEDFDRNLLYSQNDHLIIVFDKYL</sequence>
<protein>
    <submittedName>
        <fullName evidence="1">Uncharacterized protein</fullName>
    </submittedName>
</protein>
<gene>
    <name evidence="1" type="ORF">C4F50_12135</name>
</gene>
<accession>A0ABR9TK76</accession>
<name>A0ABR9TK76_9FLAO</name>